<comment type="caution">
    <text evidence="8">The sequence shown here is derived from an EMBL/GenBank/DDBJ whole genome shotgun (WGS) entry which is preliminary data.</text>
</comment>
<dbReference type="AlphaFoldDB" id="A0AAW8EG88"/>
<evidence type="ECO:0000313" key="9">
    <source>
        <dbReference type="Proteomes" id="UP001224845"/>
    </source>
</evidence>
<dbReference type="InterPro" id="IPR018194">
    <property type="entry name" value="Ni-dep_hyd_lsu_Ni_BS"/>
</dbReference>
<keyword evidence="7" id="KW-0460">Magnesium</keyword>
<organism evidence="8 9">
    <name type="scientific">Variovorax paradoxus</name>
    <dbReference type="NCBI Taxonomy" id="34073"/>
    <lineage>
        <taxon>Bacteria</taxon>
        <taxon>Pseudomonadati</taxon>
        <taxon>Pseudomonadota</taxon>
        <taxon>Betaproteobacteria</taxon>
        <taxon>Burkholderiales</taxon>
        <taxon>Comamonadaceae</taxon>
        <taxon>Variovorax</taxon>
    </lineage>
</organism>
<comment type="similarity">
    <text evidence="3">Belongs to the [NiFe]/[NiFeSe] hydrogenase large subunit family.</text>
</comment>
<feature type="binding site" evidence="7">
    <location>
        <position position="482"/>
    </location>
    <ligand>
        <name>Fe cation</name>
        <dbReference type="ChEBI" id="CHEBI:24875"/>
    </ligand>
</feature>
<dbReference type="RefSeq" id="WP_307594749.1">
    <property type="nucleotide sequence ID" value="NZ_JAUSRV010000008.1"/>
</dbReference>
<keyword evidence="4 7" id="KW-0533">Nickel</keyword>
<dbReference type="SUPFAM" id="SSF56762">
    <property type="entry name" value="HydB/Nqo4-like"/>
    <property type="match status" value="1"/>
</dbReference>
<dbReference type="InterPro" id="IPR001501">
    <property type="entry name" value="Ni-dep_hyd_lsu"/>
</dbReference>
<name>A0AAW8EG88_VARPD</name>
<dbReference type="EC" id="1.12.99.6" evidence="8"/>
<evidence type="ECO:0000256" key="3">
    <source>
        <dbReference type="ARBA" id="ARBA00009292"/>
    </source>
</evidence>
<feature type="binding site" evidence="7">
    <location>
        <position position="63"/>
    </location>
    <ligand>
        <name>Fe cation</name>
        <dbReference type="ChEBI" id="CHEBI:24875"/>
    </ligand>
</feature>
<dbReference type="Gene3D" id="1.10.645.10">
    <property type="entry name" value="Cytochrome-c3 Hydrogenase, chain B"/>
    <property type="match status" value="1"/>
</dbReference>
<dbReference type="EMBL" id="JAUSRV010000008">
    <property type="protein sequence ID" value="MDP9972166.1"/>
    <property type="molecule type" value="Genomic_DNA"/>
</dbReference>
<dbReference type="Pfam" id="PF00374">
    <property type="entry name" value="NiFeSe_Hases"/>
    <property type="match status" value="2"/>
</dbReference>
<feature type="binding site" evidence="7">
    <location>
        <position position="63"/>
    </location>
    <ligand>
        <name>Ni(2+)</name>
        <dbReference type="ChEBI" id="CHEBI:49786"/>
    </ligand>
</feature>
<dbReference type="GO" id="GO:0008901">
    <property type="term" value="F:ferredoxin hydrogenase activity"/>
    <property type="evidence" value="ECO:0007669"/>
    <property type="project" value="InterPro"/>
</dbReference>
<evidence type="ECO:0000256" key="6">
    <source>
        <dbReference type="ARBA" id="ARBA00023002"/>
    </source>
</evidence>
<comment type="cofactor">
    <cofactor evidence="7">
        <name>Fe cation</name>
        <dbReference type="ChEBI" id="CHEBI:24875"/>
    </cofactor>
</comment>
<proteinExistence type="inferred from homology"/>
<feature type="binding site" evidence="7">
    <location>
        <position position="60"/>
    </location>
    <ligand>
        <name>Ni(2+)</name>
        <dbReference type="ChEBI" id="CHEBI:49786"/>
    </ligand>
</feature>
<evidence type="ECO:0000256" key="4">
    <source>
        <dbReference type="ARBA" id="ARBA00022596"/>
    </source>
</evidence>
<comment type="subcellular location">
    <subcellularLocation>
        <location evidence="2">Cell envelope</location>
    </subcellularLocation>
</comment>
<dbReference type="PANTHER" id="PTHR42958">
    <property type="entry name" value="HYDROGENASE-2 LARGE CHAIN"/>
    <property type="match status" value="1"/>
</dbReference>
<evidence type="ECO:0000256" key="5">
    <source>
        <dbReference type="ARBA" id="ARBA00022723"/>
    </source>
</evidence>
<reference evidence="8" key="1">
    <citation type="submission" date="2023-07" db="EMBL/GenBank/DDBJ databases">
        <title>Sorghum-associated microbial communities from plants grown in Nebraska, USA.</title>
        <authorList>
            <person name="Schachtman D."/>
        </authorList>
    </citation>
    <scope>NUCLEOTIDE SEQUENCE</scope>
    <source>
        <strain evidence="8">DS3315</strain>
    </source>
</reference>
<evidence type="ECO:0000313" key="8">
    <source>
        <dbReference type="EMBL" id="MDP9972166.1"/>
    </source>
</evidence>
<dbReference type="InterPro" id="IPR050867">
    <property type="entry name" value="NiFe/NiFeSe_hydrgnase_LSU"/>
</dbReference>
<sequence>MTRLLVGPFNRVEGDLEVTLDIEDGRVSSARVNSPMYRGFEQILQGKRPHDALVYVPRICGICSVSQSVASARALADMGGLSIPPNGQRVTNVILATENMADHLTHFYLFFMPDFTRAVYAGRPWHAEALRRFDPATGEQARQAIAARQRWFTMLGLLAGKWPHTQSIEPGGSTRAVDGAERTRLLARMREFRRFLEQQLFAAPLEQVLSLASADELWEWDARAPLRGDFRMFLAIARDAGLMGLGSGPGRYLSYGAYPQPGASFVFPRGMWRAESSSLGPLDERSIREDATHAWLADDGGPRHPHDGLTVPAGNKPGAYTWNKAPRLAGEVVETGAIARQLAAGHPLVRDMVEGHGGTVFTRVLARLLELAQVVPMMEQWMLALAPGEPYCASGALPDEGTGIGLSEAARGSLGHWISVRRGHIANYQIVAPTTWNFSPRDAAGTPGALESALEGAPVHAGETTPVSVQHIVRSFDPCMVCTVH</sequence>
<protein>
    <submittedName>
        <fullName evidence="8">Hydrogenase large subunit</fullName>
        <ecNumber evidence="8">1.12.99.6</ecNumber>
    </submittedName>
</protein>
<evidence type="ECO:0000256" key="1">
    <source>
        <dbReference type="ARBA" id="ARBA00001967"/>
    </source>
</evidence>
<keyword evidence="7" id="KW-0408">Iron</keyword>
<feature type="binding site" evidence="7">
    <location>
        <position position="430"/>
    </location>
    <ligand>
        <name>Mg(2+)</name>
        <dbReference type="ChEBI" id="CHEBI:18420"/>
    </ligand>
</feature>
<comment type="cofactor">
    <cofactor evidence="1 7">
        <name>Ni(2+)</name>
        <dbReference type="ChEBI" id="CHEBI:49786"/>
    </cofactor>
</comment>
<dbReference type="Proteomes" id="UP001224845">
    <property type="component" value="Unassembled WGS sequence"/>
</dbReference>
<dbReference type="InterPro" id="IPR029014">
    <property type="entry name" value="NiFe-Hase_large"/>
</dbReference>
<keyword evidence="6 8" id="KW-0560">Oxidoreductase</keyword>
<feature type="binding site" evidence="7">
    <location>
        <position position="485"/>
    </location>
    <ligand>
        <name>Mg(2+)</name>
        <dbReference type="ChEBI" id="CHEBI:18420"/>
    </ligand>
</feature>
<dbReference type="GO" id="GO:0033748">
    <property type="term" value="F:hydrogenase (acceptor) activity"/>
    <property type="evidence" value="ECO:0007669"/>
    <property type="project" value="UniProtKB-EC"/>
</dbReference>
<dbReference type="PROSITE" id="PS00507">
    <property type="entry name" value="NI_HGENASE_L_1"/>
    <property type="match status" value="1"/>
</dbReference>
<gene>
    <name evidence="8" type="ORF">J2W39_003408</name>
</gene>
<dbReference type="GO" id="GO:0030313">
    <property type="term" value="C:cell envelope"/>
    <property type="evidence" value="ECO:0007669"/>
    <property type="project" value="UniProtKB-SubCell"/>
</dbReference>
<evidence type="ECO:0000256" key="7">
    <source>
        <dbReference type="PIRSR" id="PIRSR601501-1"/>
    </source>
</evidence>
<dbReference type="PANTHER" id="PTHR42958:SF4">
    <property type="entry name" value="HYDROGENASE EXPRESSION_FORMATION PROTEIN HUPK"/>
    <property type="match status" value="1"/>
</dbReference>
<dbReference type="GO" id="GO:0016151">
    <property type="term" value="F:nickel cation binding"/>
    <property type="evidence" value="ECO:0007669"/>
    <property type="project" value="InterPro"/>
</dbReference>
<evidence type="ECO:0000256" key="2">
    <source>
        <dbReference type="ARBA" id="ARBA00004196"/>
    </source>
</evidence>
<keyword evidence="5 7" id="KW-0479">Metal-binding</keyword>
<accession>A0AAW8EG88</accession>
<feature type="binding site" evidence="7">
    <location>
        <position position="479"/>
    </location>
    <ligand>
        <name>Ni(2+)</name>
        <dbReference type="ChEBI" id="CHEBI:49786"/>
    </ligand>
</feature>
<feature type="binding site" evidence="7">
    <location>
        <position position="41"/>
    </location>
    <ligand>
        <name>Mg(2+)</name>
        <dbReference type="ChEBI" id="CHEBI:18420"/>
    </ligand>
</feature>